<protein>
    <submittedName>
        <fullName evidence="1">Uncharacterized protein</fullName>
    </submittedName>
</protein>
<reference evidence="1 2" key="1">
    <citation type="submission" date="2020-08" db="EMBL/GenBank/DDBJ databases">
        <title>Genomic Encyclopedia of Type Strains, Phase IV (KMG-IV): sequencing the most valuable type-strain genomes for metagenomic binning, comparative biology and taxonomic classification.</title>
        <authorList>
            <person name="Goeker M."/>
        </authorList>
    </citation>
    <scope>NUCLEOTIDE SEQUENCE [LARGE SCALE GENOMIC DNA]</scope>
    <source>
        <strain evidence="1 2">DSM 29781</strain>
    </source>
</reference>
<dbReference type="AlphaFoldDB" id="A0A7W8HHF2"/>
<name>A0A7W8HHF2_9BURK</name>
<comment type="caution">
    <text evidence="1">The sequence shown here is derived from an EMBL/GenBank/DDBJ whole genome shotgun (WGS) entry which is preliminary data.</text>
</comment>
<dbReference type="Proteomes" id="UP000532440">
    <property type="component" value="Unassembled WGS sequence"/>
</dbReference>
<accession>A0A7W8HHF2</accession>
<evidence type="ECO:0000313" key="2">
    <source>
        <dbReference type="Proteomes" id="UP000532440"/>
    </source>
</evidence>
<keyword evidence="2" id="KW-1185">Reference proteome</keyword>
<evidence type="ECO:0000313" key="1">
    <source>
        <dbReference type="EMBL" id="MBB5271358.1"/>
    </source>
</evidence>
<gene>
    <name evidence="1" type="ORF">HNQ70_001368</name>
</gene>
<dbReference type="RefSeq" id="WP_183965664.1">
    <property type="nucleotide sequence ID" value="NZ_BAABEW010000001.1"/>
</dbReference>
<organism evidence="1 2">
    <name type="scientific">Quisquiliibacterium transsilvanicum</name>
    <dbReference type="NCBI Taxonomy" id="1549638"/>
    <lineage>
        <taxon>Bacteria</taxon>
        <taxon>Pseudomonadati</taxon>
        <taxon>Pseudomonadota</taxon>
        <taxon>Betaproteobacteria</taxon>
        <taxon>Burkholderiales</taxon>
        <taxon>Burkholderiaceae</taxon>
        <taxon>Quisquiliibacterium</taxon>
    </lineage>
</organism>
<sequence length="105" mass="11318">MSAVAAARHANPGVQFGHLGRDAAVSPDPRLDLSRGFTPTIGDRVRVIDADAQRRVQLGPPRFAGRIGIVEHVPAGYDMAYVRLDPTARGKERVECFGSRLLKAA</sequence>
<proteinExistence type="predicted"/>
<dbReference type="EMBL" id="JACHGB010000003">
    <property type="protein sequence ID" value="MBB5271358.1"/>
    <property type="molecule type" value="Genomic_DNA"/>
</dbReference>